<dbReference type="EMBL" id="MORL01000021">
    <property type="protein sequence ID" value="OIN56564.1"/>
    <property type="molecule type" value="Genomic_DNA"/>
</dbReference>
<sequence length="299" mass="34043">MKKILYFLLLSGFALPGQGQSTSDYFPAQQRRHIYEKLVAKYAPRTDEWYIGTEGFIRTDRSSITNTFAGILSPRNVNQVGWGLHIGYTYRQQWGVEGGFVSSPVHNSFVINRHPFPIALRYDSDKFNFMVRGKRMLLPTSKVGLRSGLWLTAEAWLMPNRGRSVDRFLVDGLRYRDFQTSPDTVIIRSMTSTNLRPTATVQVGLEYNARLSDQWYVSVYGRRAWGFGNAVTTDMTYLDNGWSTQTSMVKGDGQGYSFGVSLRFVYAQRYASLNNIFKLKGNSPRKKGIALVETKSEDL</sequence>
<reference evidence="2 3" key="1">
    <citation type="submission" date="2016-10" db="EMBL/GenBank/DDBJ databases">
        <title>Arsenicibacter rosenii gen. nov., sp. nov., an efficient arsenic-methylating bacterium isolated from an arsenic-contaminated paddy soil.</title>
        <authorList>
            <person name="Huang K."/>
        </authorList>
    </citation>
    <scope>NUCLEOTIDE SEQUENCE [LARGE SCALE GENOMIC DNA]</scope>
    <source>
        <strain evidence="2 3">SM-1</strain>
    </source>
</reference>
<evidence type="ECO:0000313" key="2">
    <source>
        <dbReference type="EMBL" id="OIN56564.1"/>
    </source>
</evidence>
<dbReference type="Proteomes" id="UP000181790">
    <property type="component" value="Unassembled WGS sequence"/>
</dbReference>
<dbReference type="InterPro" id="IPR011250">
    <property type="entry name" value="OMP/PagP_B-barrel"/>
</dbReference>
<keyword evidence="1" id="KW-0732">Signal</keyword>
<feature type="chain" id="PRO_5010222540" description="Outer membrane protein beta-barrel domain-containing protein" evidence="1">
    <location>
        <begin position="20"/>
        <end position="299"/>
    </location>
</feature>
<dbReference type="OrthoDB" id="942794at2"/>
<keyword evidence="3" id="KW-1185">Reference proteome</keyword>
<comment type="caution">
    <text evidence="2">The sequence shown here is derived from an EMBL/GenBank/DDBJ whole genome shotgun (WGS) entry which is preliminary data.</text>
</comment>
<evidence type="ECO:0000313" key="3">
    <source>
        <dbReference type="Proteomes" id="UP000181790"/>
    </source>
</evidence>
<dbReference type="SUPFAM" id="SSF56925">
    <property type="entry name" value="OMPA-like"/>
    <property type="match status" value="1"/>
</dbReference>
<feature type="signal peptide" evidence="1">
    <location>
        <begin position="1"/>
        <end position="19"/>
    </location>
</feature>
<name>A0A1S2VCX7_9BACT</name>
<proteinExistence type="predicted"/>
<organism evidence="2 3">
    <name type="scientific">Arsenicibacter rosenii</name>
    <dbReference type="NCBI Taxonomy" id="1750698"/>
    <lineage>
        <taxon>Bacteria</taxon>
        <taxon>Pseudomonadati</taxon>
        <taxon>Bacteroidota</taxon>
        <taxon>Cytophagia</taxon>
        <taxon>Cytophagales</taxon>
        <taxon>Spirosomataceae</taxon>
        <taxon>Arsenicibacter</taxon>
    </lineage>
</organism>
<dbReference type="RefSeq" id="WP_071505795.1">
    <property type="nucleotide sequence ID" value="NZ_MORL01000021.1"/>
</dbReference>
<protein>
    <recommendedName>
        <fullName evidence="4">Outer membrane protein beta-barrel domain-containing protein</fullName>
    </recommendedName>
</protein>
<evidence type="ECO:0008006" key="4">
    <source>
        <dbReference type="Google" id="ProtNLM"/>
    </source>
</evidence>
<evidence type="ECO:0000256" key="1">
    <source>
        <dbReference type="SAM" id="SignalP"/>
    </source>
</evidence>
<gene>
    <name evidence="2" type="ORF">BLX24_24150</name>
</gene>
<dbReference type="Gene3D" id="2.40.160.20">
    <property type="match status" value="1"/>
</dbReference>
<dbReference type="AlphaFoldDB" id="A0A1S2VCX7"/>
<accession>A0A1S2VCX7</accession>